<sequence>MYTNPTGLGLEIAYFNMLPGQKEDLSIKPLDAHSLLPPEAIEAWFYLYRMTGSPRRYPSKHAKISNSIMVHVRAHMVRHQAMFAAYAMKTAIRYLAIRLQGEITPGAGEVKISDCQIQQYRLLPQLARTFAFLLTGQAVKNIYVRVQREWPRGR</sequence>
<dbReference type="GO" id="GO:0005777">
    <property type="term" value="C:peroxisome"/>
    <property type="evidence" value="ECO:0007669"/>
    <property type="project" value="InterPro"/>
</dbReference>
<gene>
    <name evidence="3" type="ORF">CYNAS_LOCUS21927</name>
</gene>
<dbReference type="EMBL" id="CATQJL010000326">
    <property type="protein sequence ID" value="CAJ0609944.1"/>
    <property type="molecule type" value="Genomic_DNA"/>
</dbReference>
<dbReference type="InterPro" id="IPR012258">
    <property type="entry name" value="Acyl-CoA_oxidase"/>
</dbReference>
<evidence type="ECO:0000313" key="3">
    <source>
        <dbReference type="EMBL" id="CAJ0609944.1"/>
    </source>
</evidence>
<dbReference type="GO" id="GO:0005504">
    <property type="term" value="F:fatty acid binding"/>
    <property type="evidence" value="ECO:0007669"/>
    <property type="project" value="TreeGrafter"/>
</dbReference>
<organism evidence="3 4">
    <name type="scientific">Cylicocyclus nassatus</name>
    <name type="common">Nematode worm</name>
    <dbReference type="NCBI Taxonomy" id="53992"/>
    <lineage>
        <taxon>Eukaryota</taxon>
        <taxon>Metazoa</taxon>
        <taxon>Ecdysozoa</taxon>
        <taxon>Nematoda</taxon>
        <taxon>Chromadorea</taxon>
        <taxon>Rhabditida</taxon>
        <taxon>Rhabditina</taxon>
        <taxon>Rhabditomorpha</taxon>
        <taxon>Strongyloidea</taxon>
        <taxon>Strongylidae</taxon>
        <taxon>Cylicocyclus</taxon>
    </lineage>
</organism>
<dbReference type="InterPro" id="IPR036026">
    <property type="entry name" value="Seven-hairpin_glycosidases"/>
</dbReference>
<dbReference type="SUPFAM" id="SSF48225">
    <property type="entry name" value="Seven-hairpin glycosidases"/>
    <property type="match status" value="1"/>
</dbReference>
<reference evidence="3" key="1">
    <citation type="submission" date="2023-07" db="EMBL/GenBank/DDBJ databases">
        <authorList>
            <consortium name="CYATHOMIX"/>
        </authorList>
    </citation>
    <scope>NUCLEOTIDE SEQUENCE</scope>
    <source>
        <strain evidence="3">N/A</strain>
    </source>
</reference>
<dbReference type="GO" id="GO:0004571">
    <property type="term" value="F:mannosyl-oligosaccharide 1,2-alpha-mannosidase activity"/>
    <property type="evidence" value="ECO:0007669"/>
    <property type="project" value="InterPro"/>
</dbReference>
<dbReference type="GO" id="GO:0055088">
    <property type="term" value="P:lipid homeostasis"/>
    <property type="evidence" value="ECO:0007669"/>
    <property type="project" value="TreeGrafter"/>
</dbReference>
<dbReference type="PANTHER" id="PTHR10909:SF250">
    <property type="entry name" value="PEROXISOMAL ACYL-COENZYME A OXIDASE 1"/>
    <property type="match status" value="1"/>
</dbReference>
<dbReference type="Gene3D" id="1.20.140.10">
    <property type="entry name" value="Butyryl-CoA Dehydrogenase, subunit A, domain 3"/>
    <property type="match status" value="1"/>
</dbReference>
<comment type="caution">
    <text evidence="3">The sequence shown here is derived from an EMBL/GenBank/DDBJ whole genome shotgun (WGS) entry which is preliminary data.</text>
</comment>
<evidence type="ECO:0000313" key="4">
    <source>
        <dbReference type="Proteomes" id="UP001176961"/>
    </source>
</evidence>
<evidence type="ECO:0000259" key="2">
    <source>
        <dbReference type="Pfam" id="PF22924"/>
    </source>
</evidence>
<dbReference type="AlphaFoldDB" id="A0AA36HH22"/>
<dbReference type="GO" id="GO:1904070">
    <property type="term" value="P:ascaroside biosynthetic process"/>
    <property type="evidence" value="ECO:0007669"/>
    <property type="project" value="TreeGrafter"/>
</dbReference>
<proteinExistence type="predicted"/>
<keyword evidence="4" id="KW-1185">Reference proteome</keyword>
<name>A0AA36HH22_CYLNA</name>
<protein>
    <recommendedName>
        <fullName evidence="2">Acyl-CoA oxidase C-alpha1 domain-containing protein</fullName>
    </recommendedName>
</protein>
<dbReference type="GO" id="GO:0071949">
    <property type="term" value="F:FAD binding"/>
    <property type="evidence" value="ECO:0007669"/>
    <property type="project" value="InterPro"/>
</dbReference>
<accession>A0AA36HH22</accession>
<feature type="domain" description="Acyl-CoA oxidase C-alpha1" evidence="2">
    <location>
        <begin position="68"/>
        <end position="149"/>
    </location>
</feature>
<dbReference type="InterPro" id="IPR036250">
    <property type="entry name" value="AcylCo_DH-like_C"/>
</dbReference>
<dbReference type="GO" id="GO:0003997">
    <property type="term" value="F:acyl-CoA oxidase activity"/>
    <property type="evidence" value="ECO:0007669"/>
    <property type="project" value="InterPro"/>
</dbReference>
<dbReference type="PANTHER" id="PTHR10909">
    <property type="entry name" value="ELECTRON TRANSPORT OXIDOREDUCTASE"/>
    <property type="match status" value="1"/>
</dbReference>
<dbReference type="Proteomes" id="UP001176961">
    <property type="component" value="Unassembled WGS sequence"/>
</dbReference>
<dbReference type="Pfam" id="PF22924">
    <property type="entry name" value="ACOX_C_alpha1"/>
    <property type="match status" value="1"/>
</dbReference>
<comment type="pathway">
    <text evidence="1">Lipid metabolism; peroxisomal fatty acid beta-oxidation.</text>
</comment>
<dbReference type="SUPFAM" id="SSF47203">
    <property type="entry name" value="Acyl-CoA dehydrogenase C-terminal domain-like"/>
    <property type="match status" value="1"/>
</dbReference>
<dbReference type="GO" id="GO:0005509">
    <property type="term" value="F:calcium ion binding"/>
    <property type="evidence" value="ECO:0007669"/>
    <property type="project" value="InterPro"/>
</dbReference>
<evidence type="ECO:0000256" key="1">
    <source>
        <dbReference type="ARBA" id="ARBA00004846"/>
    </source>
</evidence>
<dbReference type="InterPro" id="IPR055060">
    <property type="entry name" value="ACOX_C_alpha1"/>
</dbReference>
<dbReference type="GO" id="GO:0033540">
    <property type="term" value="P:fatty acid beta-oxidation using acyl-CoA oxidase"/>
    <property type="evidence" value="ECO:0007669"/>
    <property type="project" value="TreeGrafter"/>
</dbReference>
<dbReference type="GO" id="GO:0016020">
    <property type="term" value="C:membrane"/>
    <property type="evidence" value="ECO:0007669"/>
    <property type="project" value="InterPro"/>
</dbReference>